<sequence length="86" mass="9404">VFLYPFKLSVCHCSPLDSILFSSIFVSTLHLLVSSYHAYSSKLTCCIFSPSDSPLILAYIVPVTLLMCLVQVSSVPSAARNVCKCK</sequence>
<accession>A0ABU7ADP1</accession>
<proteinExistence type="predicted"/>
<feature type="transmembrane region" description="Helical" evidence="1">
    <location>
        <begin position="51"/>
        <end position="72"/>
    </location>
</feature>
<evidence type="ECO:0000313" key="3">
    <source>
        <dbReference type="Proteomes" id="UP001345963"/>
    </source>
</evidence>
<keyword evidence="1" id="KW-0812">Transmembrane</keyword>
<keyword evidence="1" id="KW-1133">Transmembrane helix</keyword>
<keyword evidence="3" id="KW-1185">Reference proteome</keyword>
<dbReference type="Proteomes" id="UP001345963">
    <property type="component" value="Unassembled WGS sequence"/>
</dbReference>
<evidence type="ECO:0000256" key="1">
    <source>
        <dbReference type="SAM" id="Phobius"/>
    </source>
</evidence>
<organism evidence="2 3">
    <name type="scientific">Ataeniobius toweri</name>
    <dbReference type="NCBI Taxonomy" id="208326"/>
    <lineage>
        <taxon>Eukaryota</taxon>
        <taxon>Metazoa</taxon>
        <taxon>Chordata</taxon>
        <taxon>Craniata</taxon>
        <taxon>Vertebrata</taxon>
        <taxon>Euteleostomi</taxon>
        <taxon>Actinopterygii</taxon>
        <taxon>Neopterygii</taxon>
        <taxon>Teleostei</taxon>
        <taxon>Neoteleostei</taxon>
        <taxon>Acanthomorphata</taxon>
        <taxon>Ovalentaria</taxon>
        <taxon>Atherinomorphae</taxon>
        <taxon>Cyprinodontiformes</taxon>
        <taxon>Goodeidae</taxon>
        <taxon>Ataeniobius</taxon>
    </lineage>
</organism>
<gene>
    <name evidence="2" type="ORF">ATANTOWER_002211</name>
</gene>
<feature type="non-terminal residue" evidence="2">
    <location>
        <position position="1"/>
    </location>
</feature>
<comment type="caution">
    <text evidence="2">The sequence shown here is derived from an EMBL/GenBank/DDBJ whole genome shotgun (WGS) entry which is preliminary data.</text>
</comment>
<dbReference type="EMBL" id="JAHUTI010011059">
    <property type="protein sequence ID" value="MED6235936.1"/>
    <property type="molecule type" value="Genomic_DNA"/>
</dbReference>
<reference evidence="2 3" key="1">
    <citation type="submission" date="2021-07" db="EMBL/GenBank/DDBJ databases">
        <authorList>
            <person name="Palmer J.M."/>
        </authorList>
    </citation>
    <scope>NUCLEOTIDE SEQUENCE [LARGE SCALE GENOMIC DNA]</scope>
    <source>
        <strain evidence="2 3">AT_MEX2019</strain>
        <tissue evidence="2">Muscle</tissue>
    </source>
</reference>
<name>A0ABU7ADP1_9TELE</name>
<keyword evidence="1" id="KW-0472">Membrane</keyword>
<evidence type="ECO:0000313" key="2">
    <source>
        <dbReference type="EMBL" id="MED6235936.1"/>
    </source>
</evidence>
<protein>
    <submittedName>
        <fullName evidence="2">Uncharacterized protein</fullName>
    </submittedName>
</protein>